<keyword evidence="2" id="KW-1133">Transmembrane helix</keyword>
<sequence>MDIASLTIHGDTYLVVVGHLAHGGPGNGTFSYRTDVIGQTFLGSLAANNLIPSNSFGLHYGSASRNAVGFLMWSGYDQSRVLGDVGSFHLVNGAQNNMVLSLFDVHIGVDNGSTHFNASSFTGLLQLNSSNDQSTNIVPSVPYINCSASSGGAIIVHELVHVEFHRPPVRKDHQLAILPGVVFGTSGVGKLTIKVPFQLLNLTLDSAIVFPPQLYFTCQPFHTSDGRNHYILGKAFLQAAFLGMKWQQSKLFVAQALGPGTAAANLHSIEPTDETIALNQISDFASSWEKIWTPIAASSGNNASRVVATAPASAPSSGSGLLSDAKAGIAVGIAMGVLTFTVVLIFCLCLLKVGKVPLGQDSSHGEGEKGTFVFKGSIPPEKDREGLEYELGGEGLSHEAEAGNGRQLHEMDTR</sequence>
<organism evidence="3 4">
    <name type="scientific">Alectoria fallacina</name>
    <dbReference type="NCBI Taxonomy" id="1903189"/>
    <lineage>
        <taxon>Eukaryota</taxon>
        <taxon>Fungi</taxon>
        <taxon>Dikarya</taxon>
        <taxon>Ascomycota</taxon>
        <taxon>Pezizomycotina</taxon>
        <taxon>Lecanoromycetes</taxon>
        <taxon>OSLEUM clade</taxon>
        <taxon>Lecanoromycetidae</taxon>
        <taxon>Lecanorales</taxon>
        <taxon>Lecanorineae</taxon>
        <taxon>Parmeliaceae</taxon>
        <taxon>Alectoria</taxon>
    </lineage>
</organism>
<evidence type="ECO:0000313" key="4">
    <source>
        <dbReference type="Proteomes" id="UP000664203"/>
    </source>
</evidence>
<feature type="compositionally biased region" description="Basic and acidic residues" evidence="1">
    <location>
        <begin position="396"/>
        <end position="414"/>
    </location>
</feature>
<dbReference type="SUPFAM" id="SSF50630">
    <property type="entry name" value="Acid proteases"/>
    <property type="match status" value="1"/>
</dbReference>
<feature type="transmembrane region" description="Helical" evidence="2">
    <location>
        <begin position="327"/>
        <end position="351"/>
    </location>
</feature>
<protein>
    <recommendedName>
        <fullName evidence="5">Peptidase A1 domain-containing protein</fullName>
    </recommendedName>
</protein>
<evidence type="ECO:0000313" key="3">
    <source>
        <dbReference type="EMBL" id="CAF9933295.1"/>
    </source>
</evidence>
<dbReference type="EMBL" id="CAJPDR010000351">
    <property type="protein sequence ID" value="CAF9933295.1"/>
    <property type="molecule type" value="Genomic_DNA"/>
</dbReference>
<keyword evidence="2" id="KW-0812">Transmembrane</keyword>
<gene>
    <name evidence="3" type="ORF">ALECFALPRED_005551</name>
</gene>
<dbReference type="AlphaFoldDB" id="A0A8H3ITU9"/>
<evidence type="ECO:0000256" key="2">
    <source>
        <dbReference type="SAM" id="Phobius"/>
    </source>
</evidence>
<evidence type="ECO:0008006" key="5">
    <source>
        <dbReference type="Google" id="ProtNLM"/>
    </source>
</evidence>
<dbReference type="OrthoDB" id="4074350at2759"/>
<dbReference type="Proteomes" id="UP000664203">
    <property type="component" value="Unassembled WGS sequence"/>
</dbReference>
<dbReference type="InterPro" id="IPR021109">
    <property type="entry name" value="Peptidase_aspartic_dom_sf"/>
</dbReference>
<accession>A0A8H3ITU9</accession>
<evidence type="ECO:0000256" key="1">
    <source>
        <dbReference type="SAM" id="MobiDB-lite"/>
    </source>
</evidence>
<name>A0A8H3ITU9_9LECA</name>
<comment type="caution">
    <text evidence="3">The sequence shown here is derived from an EMBL/GenBank/DDBJ whole genome shotgun (WGS) entry which is preliminary data.</text>
</comment>
<feature type="region of interest" description="Disordered" evidence="1">
    <location>
        <begin position="360"/>
        <end position="414"/>
    </location>
</feature>
<proteinExistence type="predicted"/>
<keyword evidence="2" id="KW-0472">Membrane</keyword>
<dbReference type="Gene3D" id="2.40.70.10">
    <property type="entry name" value="Acid Proteases"/>
    <property type="match status" value="1"/>
</dbReference>
<keyword evidence="4" id="KW-1185">Reference proteome</keyword>
<reference evidence="3" key="1">
    <citation type="submission" date="2021-03" db="EMBL/GenBank/DDBJ databases">
        <authorList>
            <person name="Tagirdzhanova G."/>
        </authorList>
    </citation>
    <scope>NUCLEOTIDE SEQUENCE</scope>
</reference>